<evidence type="ECO:0000313" key="15">
    <source>
        <dbReference type="EMBL" id="MBB3937369.1"/>
    </source>
</evidence>
<evidence type="ECO:0000259" key="14">
    <source>
        <dbReference type="SMART" id="SM00892"/>
    </source>
</evidence>
<evidence type="ECO:0000313" key="16">
    <source>
        <dbReference type="Proteomes" id="UP000531216"/>
    </source>
</evidence>
<dbReference type="PANTHER" id="PTHR13966">
    <property type="entry name" value="ENDONUCLEASE RELATED"/>
    <property type="match status" value="1"/>
</dbReference>
<gene>
    <name evidence="15" type="ORF">GGR05_003535</name>
</gene>
<evidence type="ECO:0000256" key="5">
    <source>
        <dbReference type="ARBA" id="ARBA00022759"/>
    </source>
</evidence>
<dbReference type="PROSITE" id="PS01070">
    <property type="entry name" value="NUCLEASE_NON_SPEC"/>
    <property type="match status" value="1"/>
</dbReference>
<comment type="similarity">
    <text evidence="2 10">Belongs to the DNA/RNA non-specific endonuclease family.</text>
</comment>
<evidence type="ECO:0000256" key="2">
    <source>
        <dbReference type="ARBA" id="ARBA00010052"/>
    </source>
</evidence>
<keyword evidence="16" id="KW-1185">Reference proteome</keyword>
<evidence type="ECO:0000256" key="9">
    <source>
        <dbReference type="PIRSR" id="PIRSR640255-2"/>
    </source>
</evidence>
<protein>
    <recommendedName>
        <fullName evidence="10">Endonuclease</fullName>
        <ecNumber evidence="10">3.1.30.-</ecNumber>
    </recommendedName>
</protein>
<evidence type="ECO:0000256" key="8">
    <source>
        <dbReference type="PIRSR" id="PIRSR640255-1"/>
    </source>
</evidence>
<evidence type="ECO:0000256" key="6">
    <source>
        <dbReference type="ARBA" id="ARBA00022801"/>
    </source>
</evidence>
<feature type="active site" description="Proton acceptor" evidence="8">
    <location>
        <position position="111"/>
    </location>
</feature>
<name>A0A7W6BST6_9HYPH</name>
<feature type="signal peptide" evidence="12">
    <location>
        <begin position="1"/>
        <end position="16"/>
    </location>
</feature>
<dbReference type="InterPro" id="IPR040255">
    <property type="entry name" value="Non-specific_endonuclease"/>
</dbReference>
<dbReference type="RefSeq" id="WP_175526870.1">
    <property type="nucleotide sequence ID" value="NZ_FOOA01000012.1"/>
</dbReference>
<feature type="chain" id="PRO_5030674730" description="Endonuclease" evidence="12">
    <location>
        <begin position="17"/>
        <end position="252"/>
    </location>
</feature>
<keyword evidence="12" id="KW-0732">Signal</keyword>
<dbReference type="InterPro" id="IPR020821">
    <property type="entry name" value="ENPP1-3/EXOG-like_nuc-like"/>
</dbReference>
<feature type="binding site" evidence="9">
    <location>
        <position position="141"/>
    </location>
    <ligand>
        <name>Mg(2+)</name>
        <dbReference type="ChEBI" id="CHEBI:18420"/>
        <note>catalytic</note>
    </ligand>
</feature>
<dbReference type="GO" id="GO:0004519">
    <property type="term" value="F:endonuclease activity"/>
    <property type="evidence" value="ECO:0007669"/>
    <property type="project" value="UniProtKB-UniRule"/>
</dbReference>
<dbReference type="SMART" id="SM00477">
    <property type="entry name" value="NUC"/>
    <property type="match status" value="1"/>
</dbReference>
<feature type="domain" description="ENPP1-3/EXOG-like endonuclease/phosphodiesterase" evidence="13">
    <location>
        <begin position="47"/>
        <end position="237"/>
    </location>
</feature>
<comment type="cofactor">
    <cofactor evidence="1 10">
        <name>Mg(2+)</name>
        <dbReference type="ChEBI" id="CHEBI:18420"/>
    </cofactor>
</comment>
<evidence type="ECO:0000256" key="3">
    <source>
        <dbReference type="ARBA" id="ARBA00022722"/>
    </source>
</evidence>
<dbReference type="SUPFAM" id="SSF54060">
    <property type="entry name" value="His-Me finger endonucleases"/>
    <property type="match status" value="1"/>
</dbReference>
<dbReference type="GO" id="GO:0046872">
    <property type="term" value="F:metal ion binding"/>
    <property type="evidence" value="ECO:0007669"/>
    <property type="project" value="UniProtKB-KW"/>
</dbReference>
<feature type="region of interest" description="Disordered" evidence="11">
    <location>
        <begin position="84"/>
        <end position="128"/>
    </location>
</feature>
<evidence type="ECO:0000259" key="13">
    <source>
        <dbReference type="SMART" id="SM00477"/>
    </source>
</evidence>
<dbReference type="InterPro" id="IPR001604">
    <property type="entry name" value="Endo_G_ENPP1-like_dom"/>
</dbReference>
<keyword evidence="7" id="KW-0460">Magnesium</keyword>
<dbReference type="EMBL" id="JACIDO010000008">
    <property type="protein sequence ID" value="MBB3937369.1"/>
    <property type="molecule type" value="Genomic_DNA"/>
</dbReference>
<keyword evidence="6 10" id="KW-0378">Hydrolase</keyword>
<dbReference type="Pfam" id="PF01223">
    <property type="entry name" value="Endonuclease_NS"/>
    <property type="match status" value="1"/>
</dbReference>
<organism evidence="15 16">
    <name type="scientific">Aureimonas phyllosphaerae</name>
    <dbReference type="NCBI Taxonomy" id="1166078"/>
    <lineage>
        <taxon>Bacteria</taxon>
        <taxon>Pseudomonadati</taxon>
        <taxon>Pseudomonadota</taxon>
        <taxon>Alphaproteobacteria</taxon>
        <taxon>Hyphomicrobiales</taxon>
        <taxon>Aurantimonadaceae</taxon>
        <taxon>Aureimonas</taxon>
    </lineage>
</organism>
<reference evidence="15 16" key="1">
    <citation type="submission" date="2020-08" db="EMBL/GenBank/DDBJ databases">
        <title>Genomic Encyclopedia of Type Strains, Phase IV (KMG-IV): sequencing the most valuable type-strain genomes for metagenomic binning, comparative biology and taxonomic classification.</title>
        <authorList>
            <person name="Goeker M."/>
        </authorList>
    </citation>
    <scope>NUCLEOTIDE SEQUENCE [LARGE SCALE GENOMIC DNA]</scope>
    <source>
        <strain evidence="15 16">DSM 25024</strain>
    </source>
</reference>
<dbReference type="InterPro" id="IPR044925">
    <property type="entry name" value="His-Me_finger_sf"/>
</dbReference>
<dbReference type="Proteomes" id="UP000531216">
    <property type="component" value="Unassembled WGS sequence"/>
</dbReference>
<evidence type="ECO:0000256" key="4">
    <source>
        <dbReference type="ARBA" id="ARBA00022723"/>
    </source>
</evidence>
<dbReference type="InterPro" id="IPR018524">
    <property type="entry name" value="DNA/RNA_endonuclease_AS"/>
</dbReference>
<feature type="compositionally biased region" description="Basic and acidic residues" evidence="11">
    <location>
        <begin position="84"/>
        <end position="111"/>
    </location>
</feature>
<feature type="domain" description="DNA/RNA non-specific endonuclease/pyrophosphatase/phosphodiesterase" evidence="14">
    <location>
        <begin position="46"/>
        <end position="237"/>
    </location>
</feature>
<sequence length="252" mass="27234">MFVGFLLLCGFTAAPAAPSTCPASYLGGQMPDFSRVAQATPARELCYAEFAILHSGATRTPLWAGEHLTTAQVRAAEAMSRTDRFHAERRLPRRERSELSDYRRSGFDRGHMAPSGNMPDAKSQGDSFSLANMVPQNHRVNTGVWSRIEETVRDVATLDGEAWVVTGPLFIGGDVGAIGANDVLVPTHVWKAVYDPKREGAAVYVADNADIPNCRIMTVPAFRAFSGIDPFPALPAGTGRLALTQPKSCRAE</sequence>
<dbReference type="AlphaFoldDB" id="A0A7W6BST6"/>
<dbReference type="GO" id="GO:0016787">
    <property type="term" value="F:hydrolase activity"/>
    <property type="evidence" value="ECO:0007669"/>
    <property type="project" value="UniProtKB-KW"/>
</dbReference>
<keyword evidence="4 9" id="KW-0479">Metal-binding</keyword>
<proteinExistence type="inferred from homology"/>
<dbReference type="SMART" id="SM00892">
    <property type="entry name" value="Endonuclease_NS"/>
    <property type="match status" value="1"/>
</dbReference>
<comment type="caution">
    <text evidence="15">The sequence shown here is derived from an EMBL/GenBank/DDBJ whole genome shotgun (WGS) entry which is preliminary data.</text>
</comment>
<evidence type="ECO:0000256" key="7">
    <source>
        <dbReference type="ARBA" id="ARBA00022842"/>
    </source>
</evidence>
<evidence type="ECO:0000256" key="10">
    <source>
        <dbReference type="RuleBase" id="RU366055"/>
    </source>
</evidence>
<evidence type="ECO:0000256" key="1">
    <source>
        <dbReference type="ARBA" id="ARBA00001946"/>
    </source>
</evidence>
<evidence type="ECO:0000256" key="11">
    <source>
        <dbReference type="SAM" id="MobiDB-lite"/>
    </source>
</evidence>
<keyword evidence="5 10" id="KW-0255">Endonuclease</keyword>
<accession>A0A7W6BST6</accession>
<keyword evidence="3 10" id="KW-0540">Nuclease</keyword>
<dbReference type="PANTHER" id="PTHR13966:SF5">
    <property type="entry name" value="ENDONUCLEASE G, MITOCHONDRIAL"/>
    <property type="match status" value="1"/>
</dbReference>
<dbReference type="GO" id="GO:0003676">
    <property type="term" value="F:nucleic acid binding"/>
    <property type="evidence" value="ECO:0007669"/>
    <property type="project" value="InterPro"/>
</dbReference>
<dbReference type="InterPro" id="IPR044929">
    <property type="entry name" value="DNA/RNA_non-sp_Endonuclease_sf"/>
</dbReference>
<dbReference type="Gene3D" id="3.40.570.10">
    <property type="entry name" value="Extracellular Endonuclease, subunit A"/>
    <property type="match status" value="1"/>
</dbReference>
<dbReference type="EC" id="3.1.30.-" evidence="10"/>
<evidence type="ECO:0000256" key="12">
    <source>
        <dbReference type="SAM" id="SignalP"/>
    </source>
</evidence>